<reference evidence="1" key="1">
    <citation type="submission" date="2023-01" db="EMBL/GenBank/DDBJ databases">
        <title>Genome assembly of the deep-sea coral Lophelia pertusa.</title>
        <authorList>
            <person name="Herrera S."/>
            <person name="Cordes E."/>
        </authorList>
    </citation>
    <scope>NUCLEOTIDE SEQUENCE</scope>
    <source>
        <strain evidence="1">USNM1676648</strain>
        <tissue evidence="1">Polyp</tissue>
    </source>
</reference>
<organism evidence="1 2">
    <name type="scientific">Desmophyllum pertusum</name>
    <dbReference type="NCBI Taxonomy" id="174260"/>
    <lineage>
        <taxon>Eukaryota</taxon>
        <taxon>Metazoa</taxon>
        <taxon>Cnidaria</taxon>
        <taxon>Anthozoa</taxon>
        <taxon>Hexacorallia</taxon>
        <taxon>Scleractinia</taxon>
        <taxon>Caryophylliina</taxon>
        <taxon>Caryophylliidae</taxon>
        <taxon>Desmophyllum</taxon>
    </lineage>
</organism>
<evidence type="ECO:0000313" key="1">
    <source>
        <dbReference type="EMBL" id="KAJ7388670.1"/>
    </source>
</evidence>
<accession>A0A9W9ZWA1</accession>
<gene>
    <name evidence="1" type="ORF">OS493_036386</name>
</gene>
<dbReference type="EMBL" id="MU825456">
    <property type="protein sequence ID" value="KAJ7388670.1"/>
    <property type="molecule type" value="Genomic_DNA"/>
</dbReference>
<name>A0A9W9ZWA1_9CNID</name>
<comment type="caution">
    <text evidence="1">The sequence shown here is derived from an EMBL/GenBank/DDBJ whole genome shotgun (WGS) entry which is preliminary data.</text>
</comment>
<evidence type="ECO:0000313" key="2">
    <source>
        <dbReference type="Proteomes" id="UP001163046"/>
    </source>
</evidence>
<sequence length="58" mass="6306">APSVDVAPLKDVEVREEEDKKGKTIITNNKLIQGKATTPNGSLSKEFKSTIHINRGCV</sequence>
<dbReference type="Proteomes" id="UP001163046">
    <property type="component" value="Unassembled WGS sequence"/>
</dbReference>
<keyword evidence="2" id="KW-1185">Reference proteome</keyword>
<feature type="non-terminal residue" evidence="1">
    <location>
        <position position="1"/>
    </location>
</feature>
<protein>
    <submittedName>
        <fullName evidence="1">Uncharacterized protein</fullName>
    </submittedName>
</protein>
<dbReference type="AlphaFoldDB" id="A0A9W9ZWA1"/>
<proteinExistence type="predicted"/>